<sequence>MKRLVLILIALPFLLIACNDEKQESIEPLPKETGTFSLSAQDDTFYSFALKKDQEYTLSLDFSNYNFNQYAEETGWGHLVAIEWGSPDYSFAIEASLGTKTNAEFKCPKSSMCLVPKQDIVVKIKVYDIDYSNNSGTAIISMQKGKIGFFDGENSSVLPGKYGEPFNLPLQAETETKISLDFSQHTFNAGASEPDGWKHAYSVSFNNWTTTTSLEIGTSDNPIVGIPNTSITVFSKNNNILKYRVLETDADNTHGNVFINY</sequence>
<gene>
    <name evidence="2" type="ORF">OU798_07350</name>
</gene>
<evidence type="ECO:0000313" key="3">
    <source>
        <dbReference type="Proteomes" id="UP001145087"/>
    </source>
</evidence>
<reference evidence="2" key="1">
    <citation type="submission" date="2022-11" db="EMBL/GenBank/DDBJ databases">
        <title>Marilongibacter aestuarii gen. nov., sp. nov., isolated from tidal flat sediment.</title>
        <authorList>
            <person name="Jiayan W."/>
        </authorList>
    </citation>
    <scope>NUCLEOTIDE SEQUENCE</scope>
    <source>
        <strain evidence="2">Z1-6</strain>
    </source>
</reference>
<organism evidence="2 3">
    <name type="scientific">Draconibacterium aestuarii</name>
    <dbReference type="NCBI Taxonomy" id="2998507"/>
    <lineage>
        <taxon>Bacteria</taxon>
        <taxon>Pseudomonadati</taxon>
        <taxon>Bacteroidota</taxon>
        <taxon>Bacteroidia</taxon>
        <taxon>Marinilabiliales</taxon>
        <taxon>Prolixibacteraceae</taxon>
        <taxon>Draconibacterium</taxon>
    </lineage>
</organism>
<feature type="chain" id="PRO_5040785971" evidence="1">
    <location>
        <begin position="18"/>
        <end position="261"/>
    </location>
</feature>
<dbReference type="RefSeq" id="WP_343332486.1">
    <property type="nucleotide sequence ID" value="NZ_JAPOHD010000013.1"/>
</dbReference>
<dbReference type="PROSITE" id="PS51257">
    <property type="entry name" value="PROKAR_LIPOPROTEIN"/>
    <property type="match status" value="1"/>
</dbReference>
<name>A0A9X3F5E1_9BACT</name>
<dbReference type="Proteomes" id="UP001145087">
    <property type="component" value="Unassembled WGS sequence"/>
</dbReference>
<accession>A0A9X3F5E1</accession>
<proteinExistence type="predicted"/>
<dbReference type="AlphaFoldDB" id="A0A9X3F5E1"/>
<evidence type="ECO:0000256" key="1">
    <source>
        <dbReference type="SAM" id="SignalP"/>
    </source>
</evidence>
<feature type="signal peptide" evidence="1">
    <location>
        <begin position="1"/>
        <end position="17"/>
    </location>
</feature>
<evidence type="ECO:0000313" key="2">
    <source>
        <dbReference type="EMBL" id="MCY1720152.1"/>
    </source>
</evidence>
<dbReference type="EMBL" id="JAPOHD010000013">
    <property type="protein sequence ID" value="MCY1720152.1"/>
    <property type="molecule type" value="Genomic_DNA"/>
</dbReference>
<comment type="caution">
    <text evidence="2">The sequence shown here is derived from an EMBL/GenBank/DDBJ whole genome shotgun (WGS) entry which is preliminary data.</text>
</comment>
<protein>
    <submittedName>
        <fullName evidence="2">Uncharacterized protein</fullName>
    </submittedName>
</protein>
<keyword evidence="3" id="KW-1185">Reference proteome</keyword>
<keyword evidence="1" id="KW-0732">Signal</keyword>